<proteinExistence type="predicted"/>
<evidence type="ECO:0000313" key="3">
    <source>
        <dbReference type="Proteomes" id="UP000199213"/>
    </source>
</evidence>
<gene>
    <name evidence="2" type="ORF">SAMN04487820_106255</name>
</gene>
<feature type="transmembrane region" description="Helical" evidence="1">
    <location>
        <begin position="200"/>
        <end position="218"/>
    </location>
</feature>
<keyword evidence="1" id="KW-1133">Transmembrane helix</keyword>
<feature type="transmembrane region" description="Helical" evidence="1">
    <location>
        <begin position="159"/>
        <end position="180"/>
    </location>
</feature>
<feature type="transmembrane region" description="Helical" evidence="1">
    <location>
        <begin position="51"/>
        <end position="72"/>
    </location>
</feature>
<accession>A0A1G9AWH4</accession>
<evidence type="ECO:0000256" key="1">
    <source>
        <dbReference type="SAM" id="Phobius"/>
    </source>
</evidence>
<dbReference type="Proteomes" id="UP000199213">
    <property type="component" value="Unassembled WGS sequence"/>
</dbReference>
<keyword evidence="1" id="KW-0472">Membrane</keyword>
<evidence type="ECO:0000313" key="2">
    <source>
        <dbReference type="EMBL" id="SDK30935.1"/>
    </source>
</evidence>
<dbReference type="AlphaFoldDB" id="A0A1G9AWH4"/>
<dbReference type="EMBL" id="FNFM01000006">
    <property type="protein sequence ID" value="SDK30935.1"/>
    <property type="molecule type" value="Genomic_DNA"/>
</dbReference>
<name>A0A1G9AWH4_ACTMZ</name>
<reference evidence="3" key="1">
    <citation type="submission" date="2016-10" db="EMBL/GenBank/DDBJ databases">
        <authorList>
            <person name="Varghese N."/>
            <person name="Submissions S."/>
        </authorList>
    </citation>
    <scope>NUCLEOTIDE SEQUENCE [LARGE SCALE GENOMIC DNA]</scope>
    <source>
        <strain evidence="3">DSM 45460</strain>
    </source>
</reference>
<keyword evidence="1" id="KW-0812">Transmembrane</keyword>
<feature type="transmembrane region" description="Helical" evidence="1">
    <location>
        <begin position="93"/>
        <end position="118"/>
    </location>
</feature>
<protein>
    <submittedName>
        <fullName evidence="2">Uncharacterized protein</fullName>
    </submittedName>
</protein>
<sequence length="440" mass="46887">MIRPSRWPLGSLPLLLPAISITLAVFSQTLEMFSWPYQVWARTSQQFVSEPLIFAVPLSAAAAAYAAGRLTGPDRITNLASSLRSGSPIAIRQLGLLGGVFTGSYALGMFPLVVLTILTAHAGGPGPLPVLTGLLSVFTATAVGYFAGVLATTAWVSPLILVLGFLAIQLNMASSGNFRAIVPVTYDGAGVGQTPNLSVVGYRVAFMLLVTTATSLMASRALARSRRWKIPSWSTGGMIVLLLAMLLAPLGTDPRLAEAASEPPRTCRTEAGVRFCVHQAHQPELDELIAAAEPVYQAYGSVPTHGEQVWDSALLGGSQADSRPDGIVGVGIRVRTDMTGSTRTLQRQVGYGLAGSPACAARFPERSQPGMVRTVLESRHPADIATELSYWLAGRAERTSGLRPRISDIPAFDTASKQEVRTWLATHERRITECALDSRP</sequence>
<dbReference type="RefSeq" id="WP_092628202.1">
    <property type="nucleotide sequence ID" value="NZ_FNFM01000006.1"/>
</dbReference>
<dbReference type="OrthoDB" id="3625703at2"/>
<keyword evidence="3" id="KW-1185">Reference proteome</keyword>
<feature type="transmembrane region" description="Helical" evidence="1">
    <location>
        <begin position="230"/>
        <end position="251"/>
    </location>
</feature>
<feature type="transmembrane region" description="Helical" evidence="1">
    <location>
        <begin position="130"/>
        <end position="152"/>
    </location>
</feature>
<organism evidence="2 3">
    <name type="scientific">Actinopolyspora mzabensis</name>
    <dbReference type="NCBI Taxonomy" id="995066"/>
    <lineage>
        <taxon>Bacteria</taxon>
        <taxon>Bacillati</taxon>
        <taxon>Actinomycetota</taxon>
        <taxon>Actinomycetes</taxon>
        <taxon>Actinopolysporales</taxon>
        <taxon>Actinopolysporaceae</taxon>
        <taxon>Actinopolyspora</taxon>
    </lineage>
</organism>